<keyword evidence="7" id="KW-0808">Transferase</keyword>
<dbReference type="KEGG" id="gfu:KM031_04775"/>
<dbReference type="AlphaFoldDB" id="A0A975P9E8"/>
<dbReference type="InterPro" id="IPR043131">
    <property type="entry name" value="BCAT-like_N"/>
</dbReference>
<evidence type="ECO:0000256" key="3">
    <source>
        <dbReference type="ARBA" id="ARBA00014472"/>
    </source>
</evidence>
<dbReference type="Gene3D" id="3.20.10.10">
    <property type="entry name" value="D-amino Acid Aminotransferase, subunit A, domain 2"/>
    <property type="match status" value="1"/>
</dbReference>
<keyword evidence="8" id="KW-1185">Reference proteome</keyword>
<keyword evidence="7" id="KW-0032">Aminotransferase</keyword>
<comment type="similarity">
    <text evidence="2 5">Belongs to the class-IV pyridoxal-phosphate-dependent aminotransferase family.</text>
</comment>
<dbReference type="EMBL" id="CP076361">
    <property type="protein sequence ID" value="QWK91216.1"/>
    <property type="molecule type" value="Genomic_DNA"/>
</dbReference>
<reference evidence="7" key="1">
    <citation type="submission" date="2021-06" db="EMBL/GenBank/DDBJ databases">
        <title>Direct submission.</title>
        <authorList>
            <person name="Lee C.-S."/>
            <person name="Jin L."/>
        </authorList>
    </citation>
    <scope>NUCLEOTIDE SEQUENCE</scope>
    <source>
        <strain evidence="7">Con5</strain>
    </source>
</reference>
<dbReference type="InterPro" id="IPR001544">
    <property type="entry name" value="Aminotrans_IV"/>
</dbReference>
<protein>
    <recommendedName>
        <fullName evidence="3">Probable branched-chain-amino-acid aminotransferase</fullName>
    </recommendedName>
</protein>
<dbReference type="Pfam" id="PF01063">
    <property type="entry name" value="Aminotran_4"/>
    <property type="match status" value="1"/>
</dbReference>
<dbReference type="InterPro" id="IPR036038">
    <property type="entry name" value="Aminotransferase-like"/>
</dbReference>
<keyword evidence="4 6" id="KW-0663">Pyridoxal phosphate</keyword>
<evidence type="ECO:0000256" key="1">
    <source>
        <dbReference type="ARBA" id="ARBA00001933"/>
    </source>
</evidence>
<dbReference type="Proteomes" id="UP000679352">
    <property type="component" value="Chromosome"/>
</dbReference>
<dbReference type="GO" id="GO:0008483">
    <property type="term" value="F:transaminase activity"/>
    <property type="evidence" value="ECO:0007669"/>
    <property type="project" value="UniProtKB-KW"/>
</dbReference>
<dbReference type="SUPFAM" id="SSF56752">
    <property type="entry name" value="D-aminoacid aminotransferase-like PLP-dependent enzymes"/>
    <property type="match status" value="1"/>
</dbReference>
<evidence type="ECO:0000313" key="8">
    <source>
        <dbReference type="Proteomes" id="UP000679352"/>
    </source>
</evidence>
<proteinExistence type="inferred from homology"/>
<organism evidence="7 8">
    <name type="scientific">Gemmobacter fulvus</name>
    <dbReference type="NCBI Taxonomy" id="2840474"/>
    <lineage>
        <taxon>Bacteria</taxon>
        <taxon>Pseudomonadati</taxon>
        <taxon>Pseudomonadota</taxon>
        <taxon>Alphaproteobacteria</taxon>
        <taxon>Rhodobacterales</taxon>
        <taxon>Paracoccaceae</taxon>
        <taxon>Gemmobacter</taxon>
    </lineage>
</organism>
<name>A0A975P9E8_9RHOB</name>
<evidence type="ECO:0000256" key="4">
    <source>
        <dbReference type="ARBA" id="ARBA00022898"/>
    </source>
</evidence>
<gene>
    <name evidence="7" type="ORF">KM031_04775</name>
</gene>
<dbReference type="PROSITE" id="PS00770">
    <property type="entry name" value="AA_TRANSFER_CLASS_4"/>
    <property type="match status" value="1"/>
</dbReference>
<evidence type="ECO:0000256" key="6">
    <source>
        <dbReference type="RuleBase" id="RU004516"/>
    </source>
</evidence>
<dbReference type="NCBIfam" id="NF005729">
    <property type="entry name" value="PRK07546.1-3"/>
    <property type="match status" value="1"/>
</dbReference>
<dbReference type="InterPro" id="IPR018300">
    <property type="entry name" value="Aminotrans_IV_CS"/>
</dbReference>
<evidence type="ECO:0000256" key="5">
    <source>
        <dbReference type="RuleBase" id="RU004106"/>
    </source>
</evidence>
<dbReference type="InterPro" id="IPR043132">
    <property type="entry name" value="BCAT-like_C"/>
</dbReference>
<evidence type="ECO:0000313" key="7">
    <source>
        <dbReference type="EMBL" id="QWK91216.1"/>
    </source>
</evidence>
<comment type="cofactor">
    <cofactor evidence="1 6">
        <name>pyridoxal 5'-phosphate</name>
        <dbReference type="ChEBI" id="CHEBI:597326"/>
    </cofactor>
</comment>
<accession>A0A975P9E8</accession>
<sequence>MGGSALESTLCGGADPVRLIETLLWDGTAYPRLGGHLARLSASARRLGFACDMTTVRAALPAPECAARVRLTLGAAGDVAVTAAALPAAQPVWRLALAQAVLTPDDPWLAVKSTRRAVYDSARAALPEGVEELIFRNTRDEICEGTITNIFFDRGQGLCTPPLACGLLPGVLRAEMIAQGCREAVLRAEDLGQVRLWVGNALRGRMEARWLG</sequence>
<evidence type="ECO:0000256" key="2">
    <source>
        <dbReference type="ARBA" id="ARBA00009320"/>
    </source>
</evidence>
<dbReference type="Gene3D" id="3.30.470.10">
    <property type="match status" value="1"/>
</dbReference>